<proteinExistence type="predicted"/>
<keyword evidence="2" id="KW-1185">Reference proteome</keyword>
<reference evidence="1 2" key="2">
    <citation type="submission" date="2024-01" db="EMBL/GenBank/DDBJ databases">
        <title>Roseobacter fucihabitans sp. nov., isolated from the brown alga Fucus spiralis.</title>
        <authorList>
            <person name="Hahnke S."/>
            <person name="Berger M."/>
            <person name="Schlingloff A."/>
            <person name="Athale I."/>
            <person name="Neumann-Schaal M."/>
            <person name="Adenaya A."/>
            <person name="Poehlein A."/>
            <person name="Daniel R."/>
            <person name="Pertersen J."/>
            <person name="Brinkhoff T."/>
        </authorList>
    </citation>
    <scope>NUCLEOTIDE SEQUENCE [LARGE SCALE GENOMIC DNA]</scope>
    <source>
        <strain evidence="1 2">B14</strain>
        <plasmid evidence="1 2">pROLI81</plasmid>
    </source>
</reference>
<gene>
    <name evidence="1" type="ORF">ROLI_048120</name>
</gene>
<dbReference type="Proteomes" id="UP001318682">
    <property type="component" value="Plasmid pROLI81"/>
</dbReference>
<sequence length="100" mass="11409">MGVFVTDDRLQSAGLATTRTVEVHRKQVCAVTRRVYEKSLFGDIPFSEAKLDRIYNKTLKILRLHLELCVVFRARAELMKQLGGNYGMKLSVPIAKQLWA</sequence>
<evidence type="ECO:0000313" key="2">
    <source>
        <dbReference type="Proteomes" id="UP001318682"/>
    </source>
</evidence>
<geneLocation type="plasmid" evidence="1 2">
    <name>pROLI81</name>
</geneLocation>
<keyword evidence="1" id="KW-0614">Plasmid</keyword>
<accession>A0ABZ2BZS3</accession>
<organism evidence="1 2">
    <name type="scientific">Roseobacter fucihabitans</name>
    <dbReference type="NCBI Taxonomy" id="1537242"/>
    <lineage>
        <taxon>Bacteria</taxon>
        <taxon>Pseudomonadati</taxon>
        <taxon>Pseudomonadota</taxon>
        <taxon>Alphaproteobacteria</taxon>
        <taxon>Rhodobacterales</taxon>
        <taxon>Roseobacteraceae</taxon>
        <taxon>Roseobacter</taxon>
    </lineage>
</organism>
<dbReference type="EMBL" id="CP143426">
    <property type="protein sequence ID" value="WVX51710.1"/>
    <property type="molecule type" value="Genomic_DNA"/>
</dbReference>
<name>A0ABZ2BZS3_9RHOB</name>
<reference evidence="1 2" key="1">
    <citation type="submission" date="2015-07" db="EMBL/GenBank/DDBJ databases">
        <authorList>
            <person name="Voget S."/>
            <person name="Dogs M."/>
            <person name="Brinkhoff T.H."/>
            <person name="Daniel R."/>
        </authorList>
    </citation>
    <scope>NUCLEOTIDE SEQUENCE [LARGE SCALE GENOMIC DNA]</scope>
    <source>
        <strain evidence="1 2">B14</strain>
        <plasmid evidence="1 2">pROLI81</plasmid>
    </source>
</reference>
<protein>
    <submittedName>
        <fullName evidence="1">Uncharacterized protein</fullName>
    </submittedName>
</protein>
<evidence type="ECO:0000313" key="1">
    <source>
        <dbReference type="EMBL" id="WVX51710.1"/>
    </source>
</evidence>